<feature type="domain" description="HTH luxR-type" evidence="6">
    <location>
        <begin position="179"/>
        <end position="244"/>
    </location>
</feature>
<feature type="region of interest" description="Disordered" evidence="5">
    <location>
        <begin position="152"/>
        <end position="180"/>
    </location>
</feature>
<dbReference type="InterPro" id="IPR016032">
    <property type="entry name" value="Sig_transdc_resp-reg_C-effctor"/>
</dbReference>
<comment type="caution">
    <text evidence="4">Lacks conserved residue(s) required for the propagation of feature annotation.</text>
</comment>
<proteinExistence type="predicted"/>
<dbReference type="PROSITE" id="PS50043">
    <property type="entry name" value="HTH_LUXR_2"/>
    <property type="match status" value="1"/>
</dbReference>
<feature type="compositionally biased region" description="Basic and acidic residues" evidence="5">
    <location>
        <begin position="171"/>
        <end position="180"/>
    </location>
</feature>
<comment type="caution">
    <text evidence="8">The sequence shown here is derived from an EMBL/GenBank/DDBJ whole genome shotgun (WGS) entry which is preliminary data.</text>
</comment>
<dbReference type="Pfam" id="PF00196">
    <property type="entry name" value="GerE"/>
    <property type="match status" value="1"/>
</dbReference>
<dbReference type="InterPro" id="IPR000792">
    <property type="entry name" value="Tscrpt_reg_LuxR_C"/>
</dbReference>
<sequence length="254" mass="26932">MPEQALAPRPKSARGPRAHAPHAAQAPPRCAARRPRVAVVDRHALVAEAIGLSLAGIFEATPVPLQSCTTTAAARDAILRSRADVVILSLSPGGMIDTIALVEQVSRHGVSVLVCGDHLHLEDARRYLGAGATTFWNTGGVADVVRAVWREAERRDRQPSGGPPRPCDTPRPAERGHDPRGALAALTPAEAKILWALMQGRSADVIARDHVVSIATVRTQIKQVLSKLGAKSQLSAVALAWRADWAPHETVGGP</sequence>
<evidence type="ECO:0000256" key="5">
    <source>
        <dbReference type="SAM" id="MobiDB-lite"/>
    </source>
</evidence>
<organism evidence="8 9">
    <name type="scientific">Nocardioides conyzicola</name>
    <dbReference type="NCBI Taxonomy" id="1651781"/>
    <lineage>
        <taxon>Bacteria</taxon>
        <taxon>Bacillati</taxon>
        <taxon>Actinomycetota</taxon>
        <taxon>Actinomycetes</taxon>
        <taxon>Propionibacteriales</taxon>
        <taxon>Nocardioidaceae</taxon>
        <taxon>Nocardioides</taxon>
    </lineage>
</organism>
<dbReference type="PANTHER" id="PTHR44688">
    <property type="entry name" value="DNA-BINDING TRANSCRIPTIONAL ACTIVATOR DEVR_DOSR"/>
    <property type="match status" value="1"/>
</dbReference>
<dbReference type="Proteomes" id="UP001499974">
    <property type="component" value="Unassembled WGS sequence"/>
</dbReference>
<keyword evidence="1" id="KW-0805">Transcription regulation</keyword>
<evidence type="ECO:0000256" key="2">
    <source>
        <dbReference type="ARBA" id="ARBA00023125"/>
    </source>
</evidence>
<keyword evidence="3" id="KW-0804">Transcription</keyword>
<protein>
    <recommendedName>
        <fullName evidence="10">Response regulator transcription factor</fullName>
    </recommendedName>
</protein>
<dbReference type="EMBL" id="BAABKM010000002">
    <property type="protein sequence ID" value="GAA4710584.1"/>
    <property type="molecule type" value="Genomic_DNA"/>
</dbReference>
<dbReference type="RefSeq" id="WP_345522375.1">
    <property type="nucleotide sequence ID" value="NZ_BAABKM010000002.1"/>
</dbReference>
<dbReference type="PROSITE" id="PS50110">
    <property type="entry name" value="RESPONSE_REGULATORY"/>
    <property type="match status" value="1"/>
</dbReference>
<accession>A0ABP8XQ22</accession>
<dbReference type="PANTHER" id="PTHR44688:SF16">
    <property type="entry name" value="DNA-BINDING TRANSCRIPTIONAL ACTIVATOR DEVR_DOSR"/>
    <property type="match status" value="1"/>
</dbReference>
<feature type="compositionally biased region" description="Low complexity" evidence="5">
    <location>
        <begin position="21"/>
        <end position="30"/>
    </location>
</feature>
<name>A0ABP8XQ22_9ACTN</name>
<evidence type="ECO:0000256" key="1">
    <source>
        <dbReference type="ARBA" id="ARBA00023015"/>
    </source>
</evidence>
<evidence type="ECO:0000259" key="7">
    <source>
        <dbReference type="PROSITE" id="PS50110"/>
    </source>
</evidence>
<evidence type="ECO:0000256" key="4">
    <source>
        <dbReference type="PROSITE-ProRule" id="PRU00169"/>
    </source>
</evidence>
<dbReference type="SMART" id="SM00421">
    <property type="entry name" value="HTH_LUXR"/>
    <property type="match status" value="1"/>
</dbReference>
<dbReference type="SUPFAM" id="SSF46894">
    <property type="entry name" value="C-terminal effector domain of the bipartite response regulators"/>
    <property type="match status" value="1"/>
</dbReference>
<evidence type="ECO:0008006" key="10">
    <source>
        <dbReference type="Google" id="ProtNLM"/>
    </source>
</evidence>
<evidence type="ECO:0000313" key="8">
    <source>
        <dbReference type="EMBL" id="GAA4710584.1"/>
    </source>
</evidence>
<feature type="domain" description="Response regulatory" evidence="7">
    <location>
        <begin position="36"/>
        <end position="153"/>
    </location>
</feature>
<evidence type="ECO:0000313" key="9">
    <source>
        <dbReference type="Proteomes" id="UP001499974"/>
    </source>
</evidence>
<dbReference type="InterPro" id="IPR036388">
    <property type="entry name" value="WH-like_DNA-bd_sf"/>
</dbReference>
<dbReference type="Gene3D" id="3.40.50.2300">
    <property type="match status" value="1"/>
</dbReference>
<keyword evidence="2" id="KW-0238">DNA-binding</keyword>
<gene>
    <name evidence="8" type="ORF">GCM10023349_31900</name>
</gene>
<dbReference type="InterPro" id="IPR001789">
    <property type="entry name" value="Sig_transdc_resp-reg_receiver"/>
</dbReference>
<evidence type="ECO:0000256" key="3">
    <source>
        <dbReference type="ARBA" id="ARBA00023163"/>
    </source>
</evidence>
<dbReference type="Gene3D" id="1.10.10.10">
    <property type="entry name" value="Winged helix-like DNA-binding domain superfamily/Winged helix DNA-binding domain"/>
    <property type="match status" value="1"/>
</dbReference>
<keyword evidence="9" id="KW-1185">Reference proteome</keyword>
<feature type="region of interest" description="Disordered" evidence="5">
    <location>
        <begin position="1"/>
        <end position="32"/>
    </location>
</feature>
<evidence type="ECO:0000259" key="6">
    <source>
        <dbReference type="PROSITE" id="PS50043"/>
    </source>
</evidence>
<feature type="compositionally biased region" description="Basic residues" evidence="5">
    <location>
        <begin position="11"/>
        <end position="20"/>
    </location>
</feature>
<reference evidence="9" key="1">
    <citation type="journal article" date="2019" name="Int. J. Syst. Evol. Microbiol.">
        <title>The Global Catalogue of Microorganisms (GCM) 10K type strain sequencing project: providing services to taxonomists for standard genome sequencing and annotation.</title>
        <authorList>
            <consortium name="The Broad Institute Genomics Platform"/>
            <consortium name="The Broad Institute Genome Sequencing Center for Infectious Disease"/>
            <person name="Wu L."/>
            <person name="Ma J."/>
        </authorList>
    </citation>
    <scope>NUCLEOTIDE SEQUENCE [LARGE SCALE GENOMIC DNA]</scope>
    <source>
        <strain evidence="9">JCM 18531</strain>
    </source>
</reference>